<dbReference type="Proteomes" id="UP000265431">
    <property type="component" value="Unassembled WGS sequence"/>
</dbReference>
<name>A0A399R3H6_9PROT</name>
<dbReference type="RefSeq" id="WP_119378132.1">
    <property type="nucleotide sequence ID" value="NZ_QWGB01000004.1"/>
</dbReference>
<evidence type="ECO:0000313" key="3">
    <source>
        <dbReference type="EMBL" id="RIJ25780.1"/>
    </source>
</evidence>
<dbReference type="SUPFAM" id="SSF52317">
    <property type="entry name" value="Class I glutamine amidotransferase-like"/>
    <property type="match status" value="1"/>
</dbReference>
<accession>A0A399R3H6</accession>
<dbReference type="EMBL" id="QWGB01000004">
    <property type="protein sequence ID" value="RIJ25780.1"/>
    <property type="molecule type" value="Genomic_DNA"/>
</dbReference>
<keyword evidence="4" id="KW-1185">Reference proteome</keyword>
<keyword evidence="1" id="KW-0812">Transmembrane</keyword>
<feature type="domain" description="DUF7408" evidence="2">
    <location>
        <begin position="338"/>
        <end position="469"/>
    </location>
</feature>
<dbReference type="Gene3D" id="3.40.50.880">
    <property type="match status" value="1"/>
</dbReference>
<proteinExistence type="predicted"/>
<feature type="transmembrane region" description="Helical" evidence="1">
    <location>
        <begin position="12"/>
        <end position="33"/>
    </location>
</feature>
<sequence length="679" mass="73159">MTEAGRISLDPLLGWPLLWTLLALCLLAYGAYIRWRGRAWLMRAAVLTALAAALANPAYVREERDPLPSVAAIVVDRSESMSFGDREAIADAALEKLRADMDADTSLEVRFVETGSDADGTNLIASLEGLMADVPRDRIAGTVLVTDGQVHDVPEDAARLEALGPIHSLITGDPDSGDRRISLVRAPDFGIVGEDAAFVVRVDDPVSAQATVTYSMNGGEPEEITVQTGTDTPLPVEIERRGDNILVVETPAGEQELTLANNRTAATLSGVRDRLRVLLITGKPNAAGRVWRDLLKSDPSVDLVHFTILRPPYKQDVTPLEEMALIAFPTEELFEGKLNEFDLIIFDQYERRTVITMSYLANMSRYVADGGALLIAAGEDFAGPASLANTPLSAVLPALPTGTIQVGKFNPQISETGARHTITETLTGQSWGDWVRYIEAVPEVGDVLMTARNGDPLLVVDRVGEGRVAQILSGQIFLWARGYDGGGPFAELIRRTVHWLMKEPELEERQLLLEAQGDTMRARLRTLSDTAPTLSVETPDGETLNPRWTRTGPGEFTAELAIDQLGLFRAEAGGLEAVALNGPANPKEYASLEATGDVLAPLSAATGGGVYELTRPGASLPDIRRVSQNANAAGGNWLGLKERGAYAVRSSTSLPLLPGLLAVALILVFLILAWRREGQ</sequence>
<dbReference type="PANTHER" id="PTHR37947">
    <property type="entry name" value="BLL2462 PROTEIN"/>
    <property type="match status" value="1"/>
</dbReference>
<reference evidence="3 4" key="1">
    <citation type="submission" date="2018-08" db="EMBL/GenBank/DDBJ databases">
        <title>Henriciella mobilis sp. nov., isolated from seawater.</title>
        <authorList>
            <person name="Cheng H."/>
            <person name="Wu Y.-H."/>
            <person name="Xu X.-W."/>
            <person name="Guo L.-L."/>
        </authorList>
    </citation>
    <scope>NUCLEOTIDE SEQUENCE [LARGE SCALE GENOMIC DNA]</scope>
    <source>
        <strain evidence="3 4">CCUG66934</strain>
    </source>
</reference>
<dbReference type="OrthoDB" id="9769144at2"/>
<keyword evidence="1" id="KW-1133">Transmembrane helix</keyword>
<dbReference type="AlphaFoldDB" id="A0A399R3H6"/>
<dbReference type="Pfam" id="PF24157">
    <property type="entry name" value="DUF7408"/>
    <property type="match status" value="1"/>
</dbReference>
<evidence type="ECO:0000256" key="1">
    <source>
        <dbReference type="SAM" id="Phobius"/>
    </source>
</evidence>
<feature type="transmembrane region" description="Helical" evidence="1">
    <location>
        <begin position="40"/>
        <end position="60"/>
    </location>
</feature>
<gene>
    <name evidence="3" type="ORF">D1224_01265</name>
</gene>
<feature type="transmembrane region" description="Helical" evidence="1">
    <location>
        <begin position="656"/>
        <end position="674"/>
    </location>
</feature>
<organism evidence="3 4">
    <name type="scientific">Henriciella barbarensis</name>
    <dbReference type="NCBI Taxonomy" id="86342"/>
    <lineage>
        <taxon>Bacteria</taxon>
        <taxon>Pseudomonadati</taxon>
        <taxon>Pseudomonadota</taxon>
        <taxon>Alphaproteobacteria</taxon>
        <taxon>Hyphomonadales</taxon>
        <taxon>Hyphomonadaceae</taxon>
        <taxon>Henriciella</taxon>
    </lineage>
</organism>
<dbReference type="PANTHER" id="PTHR37947:SF1">
    <property type="entry name" value="BLL2462 PROTEIN"/>
    <property type="match status" value="1"/>
</dbReference>
<evidence type="ECO:0000259" key="2">
    <source>
        <dbReference type="Pfam" id="PF24157"/>
    </source>
</evidence>
<dbReference type="InterPro" id="IPR029062">
    <property type="entry name" value="Class_I_gatase-like"/>
</dbReference>
<dbReference type="InterPro" id="IPR055831">
    <property type="entry name" value="DUF7408"/>
</dbReference>
<protein>
    <recommendedName>
        <fullName evidence="2">DUF7408 domain-containing protein</fullName>
    </recommendedName>
</protein>
<keyword evidence="1" id="KW-0472">Membrane</keyword>
<evidence type="ECO:0000313" key="4">
    <source>
        <dbReference type="Proteomes" id="UP000265431"/>
    </source>
</evidence>
<comment type="caution">
    <text evidence="3">The sequence shown here is derived from an EMBL/GenBank/DDBJ whole genome shotgun (WGS) entry which is preliminary data.</text>
</comment>